<sequence length="55" mass="6492">MIDYCLVILNIRFLTNETVRWYNASRAILAEQIEQYSLTNDVKQLTKEDIEQIAT</sequence>
<evidence type="ECO:0000313" key="2">
    <source>
        <dbReference type="EMBL" id="CAF4764834.1"/>
    </source>
</evidence>
<dbReference type="EMBL" id="CAJNRE010021350">
    <property type="protein sequence ID" value="CAF2256801.1"/>
    <property type="molecule type" value="Genomic_DNA"/>
</dbReference>
<dbReference type="Proteomes" id="UP000663824">
    <property type="component" value="Unassembled WGS sequence"/>
</dbReference>
<dbReference type="EMBL" id="CAJOBI010140324">
    <property type="protein sequence ID" value="CAF4764834.1"/>
    <property type="molecule type" value="Genomic_DNA"/>
</dbReference>
<protein>
    <submittedName>
        <fullName evidence="1">Uncharacterized protein</fullName>
    </submittedName>
</protein>
<accession>A0A817A740</accession>
<reference evidence="1" key="1">
    <citation type="submission" date="2021-02" db="EMBL/GenBank/DDBJ databases">
        <authorList>
            <person name="Nowell W R."/>
        </authorList>
    </citation>
    <scope>NUCLEOTIDE SEQUENCE</scope>
</reference>
<dbReference type="Proteomes" id="UP000676336">
    <property type="component" value="Unassembled WGS sequence"/>
</dbReference>
<name>A0A817A740_9BILA</name>
<organism evidence="1 3">
    <name type="scientific">Rotaria magnacalcarata</name>
    <dbReference type="NCBI Taxonomy" id="392030"/>
    <lineage>
        <taxon>Eukaryota</taxon>
        <taxon>Metazoa</taxon>
        <taxon>Spiralia</taxon>
        <taxon>Gnathifera</taxon>
        <taxon>Rotifera</taxon>
        <taxon>Eurotatoria</taxon>
        <taxon>Bdelloidea</taxon>
        <taxon>Philodinida</taxon>
        <taxon>Philodinidae</taxon>
        <taxon>Rotaria</taxon>
    </lineage>
</organism>
<gene>
    <name evidence="1" type="ORF">MBJ925_LOCUS38250</name>
    <name evidence="2" type="ORF">SMN809_LOCUS45692</name>
</gene>
<proteinExistence type="predicted"/>
<evidence type="ECO:0000313" key="3">
    <source>
        <dbReference type="Proteomes" id="UP000663824"/>
    </source>
</evidence>
<evidence type="ECO:0000313" key="1">
    <source>
        <dbReference type="EMBL" id="CAF2256801.1"/>
    </source>
</evidence>
<feature type="non-terminal residue" evidence="1">
    <location>
        <position position="1"/>
    </location>
</feature>
<comment type="caution">
    <text evidence="1">The sequence shown here is derived from an EMBL/GenBank/DDBJ whole genome shotgun (WGS) entry which is preliminary data.</text>
</comment>
<dbReference type="AlphaFoldDB" id="A0A817A740"/>